<keyword evidence="1" id="KW-0863">Zinc-finger</keyword>
<keyword evidence="1" id="KW-0479">Metal-binding</keyword>
<sequence length="130" mass="14780">MMVAYASDSAIACRVCDKIFPHATPLLYHFDQVHGREGYTLVIQRNGLPVSRKTHFKPDSRPGHSQISSKRNGHAIFYSKVEDARGQVNKNMEMDPVDFTKPLIKKLDKPFHFGNIAEAEDQNLDLELKL</sequence>
<dbReference type="Proteomes" id="UP000823775">
    <property type="component" value="Unassembled WGS sequence"/>
</dbReference>
<evidence type="ECO:0000259" key="2">
    <source>
        <dbReference type="PROSITE" id="PS50157"/>
    </source>
</evidence>
<evidence type="ECO:0000256" key="1">
    <source>
        <dbReference type="PROSITE-ProRule" id="PRU00042"/>
    </source>
</evidence>
<feature type="domain" description="C2H2-type" evidence="2">
    <location>
        <begin position="11"/>
        <end position="39"/>
    </location>
</feature>
<dbReference type="EMBL" id="JACEIK010026917">
    <property type="protein sequence ID" value="MCE5166598.1"/>
    <property type="molecule type" value="Genomic_DNA"/>
</dbReference>
<proteinExistence type="predicted"/>
<keyword evidence="1" id="KW-0862">Zinc</keyword>
<organism evidence="3 4">
    <name type="scientific">Datura stramonium</name>
    <name type="common">Jimsonweed</name>
    <name type="synonym">Common thornapple</name>
    <dbReference type="NCBI Taxonomy" id="4076"/>
    <lineage>
        <taxon>Eukaryota</taxon>
        <taxon>Viridiplantae</taxon>
        <taxon>Streptophyta</taxon>
        <taxon>Embryophyta</taxon>
        <taxon>Tracheophyta</taxon>
        <taxon>Spermatophyta</taxon>
        <taxon>Magnoliopsida</taxon>
        <taxon>eudicotyledons</taxon>
        <taxon>Gunneridae</taxon>
        <taxon>Pentapetalae</taxon>
        <taxon>asterids</taxon>
        <taxon>lamiids</taxon>
        <taxon>Solanales</taxon>
        <taxon>Solanaceae</taxon>
        <taxon>Solanoideae</taxon>
        <taxon>Datureae</taxon>
        <taxon>Datura</taxon>
    </lineage>
</organism>
<comment type="caution">
    <text evidence="3">The sequence shown here is derived from an EMBL/GenBank/DDBJ whole genome shotgun (WGS) entry which is preliminary data.</text>
</comment>
<dbReference type="InterPro" id="IPR013087">
    <property type="entry name" value="Znf_C2H2_type"/>
</dbReference>
<name>A0ABS8Y7G9_DATST</name>
<keyword evidence="4" id="KW-1185">Reference proteome</keyword>
<dbReference type="PROSITE" id="PS00028">
    <property type="entry name" value="ZINC_FINGER_C2H2_1"/>
    <property type="match status" value="1"/>
</dbReference>
<evidence type="ECO:0000313" key="4">
    <source>
        <dbReference type="Proteomes" id="UP000823775"/>
    </source>
</evidence>
<gene>
    <name evidence="3" type="ORF">HAX54_022363</name>
</gene>
<reference evidence="3 4" key="1">
    <citation type="journal article" date="2021" name="BMC Genomics">
        <title>Datura genome reveals duplications of psychoactive alkaloid biosynthetic genes and high mutation rate following tissue culture.</title>
        <authorList>
            <person name="Rajewski A."/>
            <person name="Carter-House D."/>
            <person name="Stajich J."/>
            <person name="Litt A."/>
        </authorList>
    </citation>
    <scope>NUCLEOTIDE SEQUENCE [LARGE SCALE GENOMIC DNA]</scope>
    <source>
        <strain evidence="3">AR-01</strain>
    </source>
</reference>
<dbReference type="PROSITE" id="PS50157">
    <property type="entry name" value="ZINC_FINGER_C2H2_2"/>
    <property type="match status" value="1"/>
</dbReference>
<accession>A0ABS8Y7G9</accession>
<evidence type="ECO:0000313" key="3">
    <source>
        <dbReference type="EMBL" id="MCE5166598.1"/>
    </source>
</evidence>
<protein>
    <recommendedName>
        <fullName evidence="2">C2H2-type domain-containing protein</fullName>
    </recommendedName>
</protein>